<protein>
    <submittedName>
        <fullName evidence="2">Uncharacterized protein</fullName>
    </submittedName>
</protein>
<proteinExistence type="predicted"/>
<feature type="compositionally biased region" description="Basic and acidic residues" evidence="1">
    <location>
        <begin position="46"/>
        <end position="57"/>
    </location>
</feature>
<dbReference type="EMBL" id="JAFEUF010000086">
    <property type="protein sequence ID" value="MBM7055724.1"/>
    <property type="molecule type" value="Genomic_DNA"/>
</dbReference>
<evidence type="ECO:0000256" key="1">
    <source>
        <dbReference type="SAM" id="MobiDB-lite"/>
    </source>
</evidence>
<keyword evidence="3" id="KW-1185">Reference proteome</keyword>
<dbReference type="Proteomes" id="UP000712045">
    <property type="component" value="Unassembled WGS sequence"/>
</dbReference>
<dbReference type="RefSeq" id="WP_205084007.1">
    <property type="nucleotide sequence ID" value="NZ_JAFEUF010000086.1"/>
</dbReference>
<accession>A0ABS2I0N9</accession>
<name>A0ABS2I0N9_9ACTN</name>
<sequence length="69" mass="7249">MRHTLGRTGLYGFFVGRIQGTSGVARGSTGGRGAGLRLSGGPMPAEPREGSDTVVFDDMRELPDLLTGR</sequence>
<organism evidence="2 3">
    <name type="scientific">Streptomyces durocortorensis</name>
    <dbReference type="NCBI Taxonomy" id="2811104"/>
    <lineage>
        <taxon>Bacteria</taxon>
        <taxon>Bacillati</taxon>
        <taxon>Actinomycetota</taxon>
        <taxon>Actinomycetes</taxon>
        <taxon>Kitasatosporales</taxon>
        <taxon>Streptomycetaceae</taxon>
        <taxon>Streptomyces</taxon>
    </lineage>
</organism>
<reference evidence="2 3" key="1">
    <citation type="submission" date="2021-02" db="EMBL/GenBank/DDBJ databases">
        <title>Genome Streptomyces sp. RHZ10.</title>
        <authorList>
            <person name="Besaury L."/>
        </authorList>
    </citation>
    <scope>NUCLEOTIDE SEQUENCE [LARGE SCALE GENOMIC DNA]</scope>
    <source>
        <strain evidence="2 3">RHZ10</strain>
    </source>
</reference>
<gene>
    <name evidence="2" type="ORF">JS521_18085</name>
</gene>
<feature type="region of interest" description="Disordered" evidence="1">
    <location>
        <begin position="25"/>
        <end position="57"/>
    </location>
</feature>
<evidence type="ECO:0000313" key="2">
    <source>
        <dbReference type="EMBL" id="MBM7055724.1"/>
    </source>
</evidence>
<evidence type="ECO:0000313" key="3">
    <source>
        <dbReference type="Proteomes" id="UP000712045"/>
    </source>
</evidence>
<comment type="caution">
    <text evidence="2">The sequence shown here is derived from an EMBL/GenBank/DDBJ whole genome shotgun (WGS) entry which is preliminary data.</text>
</comment>